<reference evidence="2 3" key="1">
    <citation type="submission" date="2018-06" db="EMBL/GenBank/DDBJ databases">
        <title>Whole genome sequencing of four bacterial strains from South Shetland trench revealing bio-synthetic gene clusters.</title>
        <authorList>
            <person name="Abdel-Mageed W.M."/>
            <person name="Lehri B."/>
            <person name="Jarmusch S.A."/>
            <person name="Miranda K."/>
            <person name="Goodfellow M."/>
            <person name="Jaspars M."/>
            <person name="Karlyshev A.V."/>
        </authorList>
    </citation>
    <scope>NUCLEOTIDE SEQUENCE [LARGE SCALE GENOMIC DNA]</scope>
    <source>
        <strain evidence="2 3">SST1</strain>
    </source>
</reference>
<feature type="compositionally biased region" description="Basic and acidic residues" evidence="1">
    <location>
        <begin position="7"/>
        <end position="30"/>
    </location>
</feature>
<dbReference type="EMBL" id="QNTT01000034">
    <property type="protein sequence ID" value="RBA33564.1"/>
    <property type="molecule type" value="Genomic_DNA"/>
</dbReference>
<proteinExistence type="predicted"/>
<evidence type="ECO:0000313" key="3">
    <source>
        <dbReference type="Proteomes" id="UP000252187"/>
    </source>
</evidence>
<dbReference type="Proteomes" id="UP000252187">
    <property type="component" value="Unassembled WGS sequence"/>
</dbReference>
<feature type="region of interest" description="Disordered" evidence="1">
    <location>
        <begin position="150"/>
        <end position="174"/>
    </location>
</feature>
<organism evidence="2 3">
    <name type="scientific">Dietzia maris</name>
    <dbReference type="NCBI Taxonomy" id="37915"/>
    <lineage>
        <taxon>Bacteria</taxon>
        <taxon>Bacillati</taxon>
        <taxon>Actinomycetota</taxon>
        <taxon>Actinomycetes</taxon>
        <taxon>Mycobacteriales</taxon>
        <taxon>Dietziaceae</taxon>
        <taxon>Dietzia</taxon>
    </lineage>
</organism>
<feature type="compositionally biased region" description="Low complexity" evidence="1">
    <location>
        <begin position="43"/>
        <end position="59"/>
    </location>
</feature>
<feature type="compositionally biased region" description="Basic and acidic residues" evidence="1">
    <location>
        <begin position="161"/>
        <end position="174"/>
    </location>
</feature>
<protein>
    <submittedName>
        <fullName evidence="2">Uncharacterized protein</fullName>
    </submittedName>
</protein>
<name>A0A365P8L5_9ACTN</name>
<dbReference type="AlphaFoldDB" id="A0A365P8L5"/>
<dbReference type="STRING" id="37915.A2U19_15115"/>
<evidence type="ECO:0000256" key="1">
    <source>
        <dbReference type="SAM" id="MobiDB-lite"/>
    </source>
</evidence>
<evidence type="ECO:0000313" key="2">
    <source>
        <dbReference type="EMBL" id="RBA33564.1"/>
    </source>
</evidence>
<feature type="region of interest" description="Disordered" evidence="1">
    <location>
        <begin position="1"/>
        <end position="60"/>
    </location>
</feature>
<gene>
    <name evidence="2" type="ORF">DQ226_12325</name>
</gene>
<comment type="caution">
    <text evidence="2">The sequence shown here is derived from an EMBL/GenBank/DDBJ whole genome shotgun (WGS) entry which is preliminary data.</text>
</comment>
<sequence>MTGFWDSGEKSTASERRLQRMEEARRRVEAGENSSPPPPPAPARSTRPTRSARAAKAPTVDPLAVTGAQFAVWRSVQHFCSTDSTPDARGANLDLLVAWSDSIQPFRLRQRIVARLDNEGTWLPVCYAKDGAREPITQAQAERYREARIGETTLSGGAQKPLKDTDHPDETLTL</sequence>
<accession>A0A365P8L5</accession>